<accession>A0A3M8XAP0</accession>
<sequence>MMPQVCARCQNTTSQPVIVAIGHGASAGGGTVYACPGKCADSPPKQPNPFGHGTLLARYVPARRWR</sequence>
<dbReference type="EMBL" id="RIBZ01000030">
    <property type="protein sequence ID" value="RNG38031.1"/>
    <property type="molecule type" value="Genomic_DNA"/>
</dbReference>
<dbReference type="Proteomes" id="UP000275401">
    <property type="component" value="Unassembled WGS sequence"/>
</dbReference>
<organism evidence="1 2">
    <name type="scientific">Streptomyces botrytidirepellens</name>
    <dbReference type="NCBI Taxonomy" id="2486417"/>
    <lineage>
        <taxon>Bacteria</taxon>
        <taxon>Bacillati</taxon>
        <taxon>Actinomycetota</taxon>
        <taxon>Actinomycetes</taxon>
        <taxon>Kitasatosporales</taxon>
        <taxon>Streptomycetaceae</taxon>
        <taxon>Streptomyces</taxon>
    </lineage>
</organism>
<dbReference type="AlphaFoldDB" id="A0A3M8XAP0"/>
<reference evidence="1 2" key="1">
    <citation type="submission" date="2018-11" db="EMBL/GenBank/DDBJ databases">
        <title>The Potential of Streptomyces as Biocontrol Agents against the Tomato grey mould, Botrytis cinerea (Gray mold) Frontiers in Microbiology.</title>
        <authorList>
            <person name="Li D."/>
        </authorList>
    </citation>
    <scope>NUCLEOTIDE SEQUENCE [LARGE SCALE GENOMIC DNA]</scope>
    <source>
        <strain evidence="1 2">NEAU-LD23</strain>
    </source>
</reference>
<evidence type="ECO:0000313" key="2">
    <source>
        <dbReference type="Proteomes" id="UP000275401"/>
    </source>
</evidence>
<gene>
    <name evidence="1" type="ORF">EEJ42_01945</name>
</gene>
<keyword evidence="2" id="KW-1185">Reference proteome</keyword>
<comment type="caution">
    <text evidence="1">The sequence shown here is derived from an EMBL/GenBank/DDBJ whole genome shotgun (WGS) entry which is preliminary data.</text>
</comment>
<name>A0A3M8XAP0_9ACTN</name>
<evidence type="ECO:0000313" key="1">
    <source>
        <dbReference type="EMBL" id="RNG38031.1"/>
    </source>
</evidence>
<protein>
    <submittedName>
        <fullName evidence="1">Uncharacterized protein</fullName>
    </submittedName>
</protein>
<proteinExistence type="predicted"/>